<reference evidence="2" key="2">
    <citation type="journal article" date="2015" name="Fish Shellfish Immunol.">
        <title>Early steps in the European eel (Anguilla anguilla)-Vibrio vulnificus interaction in the gills: Role of the RtxA13 toxin.</title>
        <authorList>
            <person name="Callol A."/>
            <person name="Pajuelo D."/>
            <person name="Ebbesson L."/>
            <person name="Teles M."/>
            <person name="MacKenzie S."/>
            <person name="Amaro C."/>
        </authorList>
    </citation>
    <scope>NUCLEOTIDE SEQUENCE</scope>
</reference>
<dbReference type="AlphaFoldDB" id="A0A0E9U9G9"/>
<reference evidence="2" key="1">
    <citation type="submission" date="2014-11" db="EMBL/GenBank/DDBJ databases">
        <authorList>
            <person name="Amaro Gonzalez C."/>
        </authorList>
    </citation>
    <scope>NUCLEOTIDE SEQUENCE</scope>
</reference>
<protein>
    <submittedName>
        <fullName evidence="2">Uncharacterized protein</fullName>
    </submittedName>
</protein>
<accession>A0A0E9U9G9</accession>
<feature type="region of interest" description="Disordered" evidence="1">
    <location>
        <begin position="1"/>
        <end position="28"/>
    </location>
</feature>
<name>A0A0E9U9G9_ANGAN</name>
<evidence type="ECO:0000256" key="1">
    <source>
        <dbReference type="SAM" id="MobiDB-lite"/>
    </source>
</evidence>
<proteinExistence type="predicted"/>
<evidence type="ECO:0000313" key="2">
    <source>
        <dbReference type="EMBL" id="JAH61800.1"/>
    </source>
</evidence>
<organism evidence="2">
    <name type="scientific">Anguilla anguilla</name>
    <name type="common">European freshwater eel</name>
    <name type="synonym">Muraena anguilla</name>
    <dbReference type="NCBI Taxonomy" id="7936"/>
    <lineage>
        <taxon>Eukaryota</taxon>
        <taxon>Metazoa</taxon>
        <taxon>Chordata</taxon>
        <taxon>Craniata</taxon>
        <taxon>Vertebrata</taxon>
        <taxon>Euteleostomi</taxon>
        <taxon>Actinopterygii</taxon>
        <taxon>Neopterygii</taxon>
        <taxon>Teleostei</taxon>
        <taxon>Anguilliformes</taxon>
        <taxon>Anguillidae</taxon>
        <taxon>Anguilla</taxon>
    </lineage>
</organism>
<sequence length="45" mass="5249">MWRPRGRQGTVFLTKTSKQSHKTSANAERRKYTENAFIAHLSPLF</sequence>
<dbReference type="EMBL" id="GBXM01046777">
    <property type="protein sequence ID" value="JAH61800.1"/>
    <property type="molecule type" value="Transcribed_RNA"/>
</dbReference>
<feature type="compositionally biased region" description="Polar residues" evidence="1">
    <location>
        <begin position="11"/>
        <end position="26"/>
    </location>
</feature>